<dbReference type="Gene3D" id="1.10.30.50">
    <property type="match status" value="1"/>
</dbReference>
<feature type="region of interest" description="Disordered" evidence="1">
    <location>
        <begin position="162"/>
        <end position="197"/>
    </location>
</feature>
<dbReference type="EMBL" id="CP012159">
    <property type="protein sequence ID" value="AKT43560.1"/>
    <property type="molecule type" value="Genomic_DNA"/>
</dbReference>
<protein>
    <submittedName>
        <fullName evidence="2">Uncharacterized protein</fullName>
    </submittedName>
</protein>
<keyword evidence="3" id="KW-1185">Reference proteome</keyword>
<evidence type="ECO:0000256" key="1">
    <source>
        <dbReference type="SAM" id="MobiDB-lite"/>
    </source>
</evidence>
<gene>
    <name evidence="2" type="ORF">CMC5_077920</name>
</gene>
<feature type="compositionally biased region" description="Basic and acidic residues" evidence="1">
    <location>
        <begin position="1"/>
        <end position="25"/>
    </location>
</feature>
<sequence length="197" mass="21675">MPRPSREERQVQRHTEQALKGVDKRGRTRGGAKVAETLKGLEEKQPGAVQKLLEASKKKIAPKSVNGENIYSGSWRGFENTFASQWWDRQPKPWTCYLCKKPIVKGAAGADGPSIEHKVPWARLKTEIRTVDVCCNGTHWSVTLTKDVRAVLQDASNLAPAHKGCNSKKNGPKDSDSIAPQRVGDCPGSSCSMRKGK</sequence>
<evidence type="ECO:0000313" key="3">
    <source>
        <dbReference type="Proteomes" id="UP000067626"/>
    </source>
</evidence>
<dbReference type="Proteomes" id="UP000067626">
    <property type="component" value="Chromosome"/>
</dbReference>
<dbReference type="RefSeq" id="WP_050435008.1">
    <property type="nucleotide sequence ID" value="NZ_CP012159.1"/>
</dbReference>
<proteinExistence type="predicted"/>
<accession>A0A0K1ERM4</accession>
<dbReference type="AlphaFoldDB" id="A0A0K1ERM4"/>
<evidence type="ECO:0000313" key="2">
    <source>
        <dbReference type="EMBL" id="AKT43560.1"/>
    </source>
</evidence>
<name>A0A0K1ERM4_CHOCO</name>
<feature type="region of interest" description="Disordered" evidence="1">
    <location>
        <begin position="1"/>
        <end position="39"/>
    </location>
</feature>
<organism evidence="2 3">
    <name type="scientific">Chondromyces crocatus</name>
    <dbReference type="NCBI Taxonomy" id="52"/>
    <lineage>
        <taxon>Bacteria</taxon>
        <taxon>Pseudomonadati</taxon>
        <taxon>Myxococcota</taxon>
        <taxon>Polyangia</taxon>
        <taxon>Polyangiales</taxon>
        <taxon>Polyangiaceae</taxon>
        <taxon>Chondromyces</taxon>
    </lineage>
</organism>
<dbReference type="KEGG" id="ccro:CMC5_077920"/>
<reference evidence="2 3" key="1">
    <citation type="submission" date="2015-07" db="EMBL/GenBank/DDBJ databases">
        <title>Genome analysis of myxobacterium Chondromyces crocatus Cm c5 reveals a high potential for natural compound synthesis and the genetic basis for the loss of fruiting body formation.</title>
        <authorList>
            <person name="Zaburannyi N."/>
            <person name="Bunk B."/>
            <person name="Maier J."/>
            <person name="Overmann J."/>
            <person name="Mueller R."/>
        </authorList>
    </citation>
    <scope>NUCLEOTIDE SEQUENCE [LARGE SCALE GENOMIC DNA]</scope>
    <source>
        <strain evidence="2 3">Cm c5</strain>
    </source>
</reference>
<dbReference type="STRING" id="52.CMC5_077920"/>